<keyword evidence="4" id="KW-0804">Transcription</keyword>
<dbReference type="GO" id="GO:0003700">
    <property type="term" value="F:DNA-binding transcription factor activity"/>
    <property type="evidence" value="ECO:0007669"/>
    <property type="project" value="InterPro"/>
</dbReference>
<dbReference type="RefSeq" id="WP_047214140.1">
    <property type="nucleotide sequence ID" value="NZ_CP011568.3"/>
</dbReference>
<dbReference type="CDD" id="cd08421">
    <property type="entry name" value="PBP2_LTTR_like_1"/>
    <property type="match status" value="1"/>
</dbReference>
<protein>
    <submittedName>
        <fullName evidence="6">LysR family transcriptional regulator</fullName>
    </submittedName>
</protein>
<organism evidence="6 7">
    <name type="scientific">Pandoraea thiooxydans</name>
    <dbReference type="NCBI Taxonomy" id="445709"/>
    <lineage>
        <taxon>Bacteria</taxon>
        <taxon>Pseudomonadati</taxon>
        <taxon>Pseudomonadota</taxon>
        <taxon>Betaproteobacteria</taxon>
        <taxon>Burkholderiales</taxon>
        <taxon>Burkholderiaceae</taxon>
        <taxon>Pandoraea</taxon>
    </lineage>
</organism>
<keyword evidence="2" id="KW-0805">Transcription regulation</keyword>
<reference evidence="7" key="1">
    <citation type="submission" date="2015-06" db="EMBL/GenBank/DDBJ databases">
        <authorList>
            <person name="Lim Y.L."/>
            <person name="Ee R."/>
            <person name="Yong D."/>
            <person name="How K.Y."/>
            <person name="Yin W.F."/>
            <person name="Chan K.G."/>
        </authorList>
    </citation>
    <scope>NUCLEOTIDE SEQUENCE [LARGE SCALE GENOMIC DNA]</scope>
    <source>
        <strain evidence="7">DSM 25325</strain>
    </source>
</reference>
<dbReference type="SUPFAM" id="SSF53850">
    <property type="entry name" value="Periplasmic binding protein-like II"/>
    <property type="match status" value="1"/>
</dbReference>
<dbReference type="InterPro" id="IPR005119">
    <property type="entry name" value="LysR_subst-bd"/>
</dbReference>
<dbReference type="KEGG" id="ptx:ABW99_08940"/>
<dbReference type="PANTHER" id="PTHR30419:SF2">
    <property type="entry name" value="LYSR FAMILY TRANSCRIPTIONAL REGULATOR"/>
    <property type="match status" value="1"/>
</dbReference>
<dbReference type="GO" id="GO:0005829">
    <property type="term" value="C:cytosol"/>
    <property type="evidence" value="ECO:0007669"/>
    <property type="project" value="TreeGrafter"/>
</dbReference>
<dbReference type="FunFam" id="1.10.10.10:FF:000001">
    <property type="entry name" value="LysR family transcriptional regulator"/>
    <property type="match status" value="1"/>
</dbReference>
<dbReference type="PROSITE" id="PS50931">
    <property type="entry name" value="HTH_LYSR"/>
    <property type="match status" value="1"/>
</dbReference>
<sequence length="300" mass="33036">MNHLLRKLDLTSLRLFVAVCQERNIARAAERESITPSAVSRRIAEIETVIGRPVIHRESRGISVTPVGEMVMRHAQAVIASFESLDAELSQFATGAKGSVKVVANLSAIVQFLPEDIAAYTRIFPDVEIQVDERSTSSVLRSVSESGADFGICNAVPGIKDLESLPYRTDRLFLLVPRGHRLSDATAVTLADMARENFVGLGSDTSLARLLAQQARSLGLDMKVKIRVNSFDALCRMVHVRLGIAVLPQHIGELYVDTLDLQLVPIAEPWASREQIVVFRQRERLTAAASALVNFLTNKR</sequence>
<evidence type="ECO:0000313" key="7">
    <source>
        <dbReference type="Proteomes" id="UP000036700"/>
    </source>
</evidence>
<evidence type="ECO:0000259" key="5">
    <source>
        <dbReference type="PROSITE" id="PS50931"/>
    </source>
</evidence>
<dbReference type="Pfam" id="PF00126">
    <property type="entry name" value="HTH_1"/>
    <property type="match status" value="1"/>
</dbReference>
<keyword evidence="3" id="KW-0238">DNA-binding</keyword>
<dbReference type="EMBL" id="CP011568">
    <property type="protein sequence ID" value="AKJ68320.1"/>
    <property type="molecule type" value="Genomic_DNA"/>
</dbReference>
<gene>
    <name evidence="6" type="ORF">ABW99_08940</name>
</gene>
<dbReference type="InterPro" id="IPR036388">
    <property type="entry name" value="WH-like_DNA-bd_sf"/>
</dbReference>
<dbReference type="InterPro" id="IPR000847">
    <property type="entry name" value="LysR_HTH_N"/>
</dbReference>
<comment type="similarity">
    <text evidence="1">Belongs to the LysR transcriptional regulatory family.</text>
</comment>
<dbReference type="InterPro" id="IPR036390">
    <property type="entry name" value="WH_DNA-bd_sf"/>
</dbReference>
<name>A0A0G3EMV2_9BURK</name>
<dbReference type="AlphaFoldDB" id="A0A0G3EMV2"/>
<feature type="domain" description="HTH lysR-type" evidence="5">
    <location>
        <begin position="8"/>
        <end position="65"/>
    </location>
</feature>
<dbReference type="OrthoDB" id="9785974at2"/>
<dbReference type="Proteomes" id="UP000036700">
    <property type="component" value="Chromosome"/>
</dbReference>
<dbReference type="Gene3D" id="3.40.190.290">
    <property type="match status" value="1"/>
</dbReference>
<evidence type="ECO:0000256" key="3">
    <source>
        <dbReference type="ARBA" id="ARBA00023125"/>
    </source>
</evidence>
<evidence type="ECO:0000256" key="2">
    <source>
        <dbReference type="ARBA" id="ARBA00023015"/>
    </source>
</evidence>
<dbReference type="Gene3D" id="1.10.10.10">
    <property type="entry name" value="Winged helix-like DNA-binding domain superfamily/Winged helix DNA-binding domain"/>
    <property type="match status" value="1"/>
</dbReference>
<accession>A0A0G3EMV2</accession>
<evidence type="ECO:0000313" key="6">
    <source>
        <dbReference type="EMBL" id="AKJ68320.1"/>
    </source>
</evidence>
<dbReference type="Pfam" id="PF03466">
    <property type="entry name" value="LysR_substrate"/>
    <property type="match status" value="1"/>
</dbReference>
<dbReference type="GO" id="GO:0003677">
    <property type="term" value="F:DNA binding"/>
    <property type="evidence" value="ECO:0007669"/>
    <property type="project" value="UniProtKB-KW"/>
</dbReference>
<dbReference type="PANTHER" id="PTHR30419">
    <property type="entry name" value="HTH-TYPE TRANSCRIPTIONAL REGULATOR YBHD"/>
    <property type="match status" value="1"/>
</dbReference>
<dbReference type="SUPFAM" id="SSF46785">
    <property type="entry name" value="Winged helix' DNA-binding domain"/>
    <property type="match status" value="1"/>
</dbReference>
<keyword evidence="7" id="KW-1185">Reference proteome</keyword>
<dbReference type="InterPro" id="IPR050950">
    <property type="entry name" value="HTH-type_LysR_regulators"/>
</dbReference>
<evidence type="ECO:0000256" key="4">
    <source>
        <dbReference type="ARBA" id="ARBA00023163"/>
    </source>
</evidence>
<dbReference type="STRING" id="445709.ABW99_08940"/>
<dbReference type="PATRIC" id="fig|445709.3.peg.1912"/>
<evidence type="ECO:0000256" key="1">
    <source>
        <dbReference type="ARBA" id="ARBA00009437"/>
    </source>
</evidence>
<proteinExistence type="inferred from homology"/>